<evidence type="ECO:0000313" key="3">
    <source>
        <dbReference type="EMBL" id="KAB8040011.1"/>
    </source>
</evidence>
<organism evidence="3 4">
    <name type="scientific">Silvanigrella paludirubra</name>
    <dbReference type="NCBI Taxonomy" id="2499159"/>
    <lineage>
        <taxon>Bacteria</taxon>
        <taxon>Pseudomonadati</taxon>
        <taxon>Bdellovibrionota</taxon>
        <taxon>Oligoflexia</taxon>
        <taxon>Silvanigrellales</taxon>
        <taxon>Silvanigrellaceae</taxon>
        <taxon>Silvanigrella</taxon>
    </lineage>
</organism>
<evidence type="ECO:0000313" key="4">
    <source>
        <dbReference type="Proteomes" id="UP000437748"/>
    </source>
</evidence>
<protein>
    <recommendedName>
        <fullName evidence="5">Lipoprotein</fullName>
    </recommendedName>
</protein>
<evidence type="ECO:0000256" key="2">
    <source>
        <dbReference type="SAM" id="SignalP"/>
    </source>
</evidence>
<name>A0A6N6VVB7_9BACT</name>
<keyword evidence="2" id="KW-0732">Signal</keyword>
<keyword evidence="4" id="KW-1185">Reference proteome</keyword>
<feature type="signal peptide" evidence="2">
    <location>
        <begin position="1"/>
        <end position="24"/>
    </location>
</feature>
<feature type="chain" id="PRO_5026713582" description="Lipoprotein" evidence="2">
    <location>
        <begin position="25"/>
        <end position="66"/>
    </location>
</feature>
<proteinExistence type="predicted"/>
<gene>
    <name evidence="3" type="ORF">GCL60_07030</name>
</gene>
<dbReference type="PROSITE" id="PS51257">
    <property type="entry name" value="PROKAR_LIPOPROTEIN"/>
    <property type="match status" value="1"/>
</dbReference>
<dbReference type="Proteomes" id="UP000437748">
    <property type="component" value="Unassembled WGS sequence"/>
</dbReference>
<evidence type="ECO:0008006" key="5">
    <source>
        <dbReference type="Google" id="ProtNLM"/>
    </source>
</evidence>
<dbReference type="RefSeq" id="WP_153419730.1">
    <property type="nucleotide sequence ID" value="NZ_WFLM01000002.1"/>
</dbReference>
<sequence>MIQFKKIFIVLFLSLFFMSCGYKAAPEPFFATSPSYIDQEVSRRKAEKKLTSENKEKKTDKKEDNK</sequence>
<feature type="region of interest" description="Disordered" evidence="1">
    <location>
        <begin position="41"/>
        <end position="66"/>
    </location>
</feature>
<reference evidence="3 4" key="1">
    <citation type="submission" date="2019-10" db="EMBL/GenBank/DDBJ databases">
        <title>New species of Slilvanegrellaceae.</title>
        <authorList>
            <person name="Pitt A."/>
            <person name="Hahn M.W."/>
        </authorList>
    </citation>
    <scope>NUCLEOTIDE SEQUENCE [LARGE SCALE GENOMIC DNA]</scope>
    <source>
        <strain evidence="3 4">SP-Ram-0.45-NSY-1</strain>
    </source>
</reference>
<dbReference type="AlphaFoldDB" id="A0A6N6VVB7"/>
<evidence type="ECO:0000256" key="1">
    <source>
        <dbReference type="SAM" id="MobiDB-lite"/>
    </source>
</evidence>
<dbReference type="OrthoDB" id="9998059at2"/>
<dbReference type="EMBL" id="WFLM01000002">
    <property type="protein sequence ID" value="KAB8040011.1"/>
    <property type="molecule type" value="Genomic_DNA"/>
</dbReference>
<accession>A0A6N6VVB7</accession>
<comment type="caution">
    <text evidence="3">The sequence shown here is derived from an EMBL/GenBank/DDBJ whole genome shotgun (WGS) entry which is preliminary data.</text>
</comment>